<dbReference type="Proteomes" id="UP000504603">
    <property type="component" value="Unplaced"/>
</dbReference>
<proteinExistence type="inferred from homology"/>
<dbReference type="GO" id="GO:0005840">
    <property type="term" value="C:ribosome"/>
    <property type="evidence" value="ECO:0007669"/>
    <property type="project" value="UniProtKB-KW"/>
</dbReference>
<dbReference type="KEGG" id="mcha:111011744"/>
<keyword evidence="2 6" id="KW-0689">Ribosomal protein</keyword>
<feature type="region of interest" description="Disordered" evidence="4">
    <location>
        <begin position="15"/>
        <end position="53"/>
    </location>
</feature>
<dbReference type="SUPFAM" id="SSF53137">
    <property type="entry name" value="Translational machinery components"/>
    <property type="match status" value="1"/>
</dbReference>
<sequence>MRRLQLSHLSSLFRSSSLSHGSSSSPFRPSISSFTGSDARSPMASLHPHRSDLTGSVQLDNQVSGCLDLPQGDSMDVGRQIKVGRAWKALGVMGRSRENVSVPYAVNSKCYVHYDSRINADTGRNFKSMNFVRGILEEDGRDFMAGSPFPRPPNMESNADIVHVKLMRNNTFITVTDNKGNTKLKASAGRLEELKGGPKLSRYAAEAIAEYVGRESRKLGLKSVVMRVKGFTYFKKKRQAIMSWRDGFTDSRSDQNPIVYIEDTTRRAHNGCRLPKQRRV</sequence>
<dbReference type="FunFam" id="3.30.420.80:FF:000014">
    <property type="entry name" value="Probable ribosomal protein S11, mitochondrial"/>
    <property type="match status" value="1"/>
</dbReference>
<evidence type="ECO:0000256" key="3">
    <source>
        <dbReference type="ARBA" id="ARBA00023274"/>
    </source>
</evidence>
<keyword evidence="5" id="KW-1185">Reference proteome</keyword>
<evidence type="ECO:0000256" key="4">
    <source>
        <dbReference type="SAM" id="MobiDB-lite"/>
    </source>
</evidence>
<gene>
    <name evidence="6" type="primary">LOC111011744</name>
</gene>
<name>A0A6J1CJJ5_MOMCH</name>
<dbReference type="PANTHER" id="PTHR11759">
    <property type="entry name" value="40S RIBOSOMAL PROTEIN S14/30S RIBOSOMAL PROTEIN S11"/>
    <property type="match status" value="1"/>
</dbReference>
<dbReference type="GO" id="GO:0006412">
    <property type="term" value="P:translation"/>
    <property type="evidence" value="ECO:0007669"/>
    <property type="project" value="InterPro"/>
</dbReference>
<dbReference type="Pfam" id="PF00411">
    <property type="entry name" value="Ribosomal_S11"/>
    <property type="match status" value="1"/>
</dbReference>
<dbReference type="OrthoDB" id="1654884at2759"/>
<dbReference type="InterPro" id="IPR036967">
    <property type="entry name" value="Ribosomal_uS11_sf"/>
</dbReference>
<reference evidence="6" key="1">
    <citation type="submission" date="2025-08" db="UniProtKB">
        <authorList>
            <consortium name="RefSeq"/>
        </authorList>
    </citation>
    <scope>IDENTIFICATION</scope>
    <source>
        <strain evidence="6">OHB3-1</strain>
    </source>
</reference>
<protein>
    <submittedName>
        <fullName evidence="6">Probable ribosomal protein S11, mitochondrial</fullName>
    </submittedName>
</protein>
<evidence type="ECO:0000256" key="1">
    <source>
        <dbReference type="ARBA" id="ARBA00006194"/>
    </source>
</evidence>
<dbReference type="AlphaFoldDB" id="A0A6J1CJJ5"/>
<dbReference type="HAMAP" id="MF_01310">
    <property type="entry name" value="Ribosomal_uS11"/>
    <property type="match status" value="1"/>
</dbReference>
<dbReference type="GO" id="GO:0003735">
    <property type="term" value="F:structural constituent of ribosome"/>
    <property type="evidence" value="ECO:0007669"/>
    <property type="project" value="InterPro"/>
</dbReference>
<evidence type="ECO:0000313" key="6">
    <source>
        <dbReference type="RefSeq" id="XP_022141322.1"/>
    </source>
</evidence>
<keyword evidence="3" id="KW-0687">Ribonucleoprotein</keyword>
<comment type="similarity">
    <text evidence="1">Belongs to the universal ribosomal protein uS11 family.</text>
</comment>
<dbReference type="InterPro" id="IPR001971">
    <property type="entry name" value="Ribosomal_uS11"/>
</dbReference>
<accession>A0A6J1CJJ5</accession>
<dbReference type="GeneID" id="111011744"/>
<dbReference type="Gene3D" id="3.30.420.80">
    <property type="entry name" value="Ribosomal protein S11"/>
    <property type="match status" value="1"/>
</dbReference>
<dbReference type="RefSeq" id="XP_022141322.1">
    <property type="nucleotide sequence ID" value="XM_022285630.1"/>
</dbReference>
<evidence type="ECO:0000256" key="2">
    <source>
        <dbReference type="ARBA" id="ARBA00022980"/>
    </source>
</evidence>
<evidence type="ECO:0000313" key="5">
    <source>
        <dbReference type="Proteomes" id="UP000504603"/>
    </source>
</evidence>
<dbReference type="GO" id="GO:1990904">
    <property type="term" value="C:ribonucleoprotein complex"/>
    <property type="evidence" value="ECO:0007669"/>
    <property type="project" value="UniProtKB-KW"/>
</dbReference>
<organism evidence="5 6">
    <name type="scientific">Momordica charantia</name>
    <name type="common">Bitter gourd</name>
    <name type="synonym">Balsam pear</name>
    <dbReference type="NCBI Taxonomy" id="3673"/>
    <lineage>
        <taxon>Eukaryota</taxon>
        <taxon>Viridiplantae</taxon>
        <taxon>Streptophyta</taxon>
        <taxon>Embryophyta</taxon>
        <taxon>Tracheophyta</taxon>
        <taxon>Spermatophyta</taxon>
        <taxon>Magnoliopsida</taxon>
        <taxon>eudicotyledons</taxon>
        <taxon>Gunneridae</taxon>
        <taxon>Pentapetalae</taxon>
        <taxon>rosids</taxon>
        <taxon>fabids</taxon>
        <taxon>Cucurbitales</taxon>
        <taxon>Cucurbitaceae</taxon>
        <taxon>Momordiceae</taxon>
        <taxon>Momordica</taxon>
    </lineage>
</organism>
<feature type="compositionally biased region" description="Low complexity" evidence="4">
    <location>
        <begin position="15"/>
        <end position="33"/>
    </location>
</feature>